<gene>
    <name evidence="1" type="ORF">M5X12_16635</name>
</gene>
<evidence type="ECO:0000313" key="1">
    <source>
        <dbReference type="EMBL" id="MCY9762201.1"/>
    </source>
</evidence>
<keyword evidence="2" id="KW-1185">Reference proteome</keyword>
<dbReference type="RefSeq" id="WP_005542685.1">
    <property type="nucleotide sequence ID" value="NZ_JAKOBS010000031.1"/>
</dbReference>
<reference evidence="1 2" key="1">
    <citation type="submission" date="2022-05" db="EMBL/GenBank/DDBJ databases">
        <title>Genome Sequencing of Bee-Associated Microbes.</title>
        <authorList>
            <person name="Dunlap C."/>
        </authorList>
    </citation>
    <scope>NUCLEOTIDE SEQUENCE [LARGE SCALE GENOMIC DNA]</scope>
    <source>
        <strain evidence="1 2">NRRL B-04010</strain>
    </source>
</reference>
<dbReference type="GeneID" id="94487078"/>
<accession>A0ABT4H0N4</accession>
<protein>
    <submittedName>
        <fullName evidence="1">Uncharacterized protein</fullName>
    </submittedName>
</protein>
<evidence type="ECO:0000313" key="2">
    <source>
        <dbReference type="Proteomes" id="UP001527181"/>
    </source>
</evidence>
<sequence length="89" mass="10123">MSAVKKQVNEKKLESQSLIYIGPTLPNFVQYSTFTNGIPKYIESKFERCPELRSLFLPVEDFAARQSELSQVGSELNMAYETVLQMKGV</sequence>
<dbReference type="Proteomes" id="UP001527181">
    <property type="component" value="Unassembled WGS sequence"/>
</dbReference>
<dbReference type="EMBL" id="JAMDNP010000032">
    <property type="protein sequence ID" value="MCY9762201.1"/>
    <property type="molecule type" value="Genomic_DNA"/>
</dbReference>
<organism evidence="1 2">
    <name type="scientific">Paenibacillus alvei</name>
    <name type="common">Bacillus alvei</name>
    <dbReference type="NCBI Taxonomy" id="44250"/>
    <lineage>
        <taxon>Bacteria</taxon>
        <taxon>Bacillati</taxon>
        <taxon>Bacillota</taxon>
        <taxon>Bacilli</taxon>
        <taxon>Bacillales</taxon>
        <taxon>Paenibacillaceae</taxon>
        <taxon>Paenibacillus</taxon>
    </lineage>
</organism>
<comment type="caution">
    <text evidence="1">The sequence shown here is derived from an EMBL/GenBank/DDBJ whole genome shotgun (WGS) entry which is preliminary data.</text>
</comment>
<name>A0ABT4H0N4_PAEAL</name>
<proteinExistence type="predicted"/>